<keyword evidence="1" id="KW-0732">Signal</keyword>
<dbReference type="InterPro" id="IPR035959">
    <property type="entry name" value="RutC-like_sf"/>
</dbReference>
<dbReference type="AlphaFoldDB" id="A0A290QJV4"/>
<dbReference type="OrthoDB" id="9806350at2"/>
<reference evidence="3 4" key="1">
    <citation type="submission" date="2017-09" db="EMBL/GenBank/DDBJ databases">
        <title>Complete genome sequence of Verrucomicrobial strain HZ-65, isolated from freshwater.</title>
        <authorList>
            <person name="Choi A."/>
        </authorList>
    </citation>
    <scope>NUCLEOTIDE SEQUENCE [LARGE SCALE GENOMIC DNA]</scope>
    <source>
        <strain evidence="3 4">HZ-65</strain>
    </source>
</reference>
<name>A0A290QJV4_9BACT</name>
<dbReference type="InterPro" id="IPR013813">
    <property type="entry name" value="Endoribo_LPSP/chorism_mut-like"/>
</dbReference>
<evidence type="ECO:0000259" key="2">
    <source>
        <dbReference type="Pfam" id="PF14588"/>
    </source>
</evidence>
<dbReference type="CDD" id="cd02199">
    <property type="entry name" value="YjgF_YER057c_UK114_like_1"/>
    <property type="match status" value="1"/>
</dbReference>
<accession>A0A290QJV4</accession>
<dbReference type="Proteomes" id="UP000217265">
    <property type="component" value="Chromosome"/>
</dbReference>
<dbReference type="SUPFAM" id="SSF55298">
    <property type="entry name" value="YjgF-like"/>
    <property type="match status" value="1"/>
</dbReference>
<feature type="chain" id="PRO_5012357874" description="Endoribonuclease L-PSP/chorismate mutase-like domain-containing protein" evidence="1">
    <location>
        <begin position="22"/>
        <end position="173"/>
    </location>
</feature>
<dbReference type="Pfam" id="PF14588">
    <property type="entry name" value="YjgF_endoribonc"/>
    <property type="match status" value="1"/>
</dbReference>
<dbReference type="EMBL" id="CP023344">
    <property type="protein sequence ID" value="ATC64611.1"/>
    <property type="molecule type" value="Genomic_DNA"/>
</dbReference>
<evidence type="ECO:0000313" key="3">
    <source>
        <dbReference type="EMBL" id="ATC64611.1"/>
    </source>
</evidence>
<sequence length="173" mass="17772">MNTRIVGFLLCAFLSVSAAQSAPEENLAKLGLTLPATSAPVANYVSAVRSGSLLFLSGHLPRDGAGKVITGKIGRDLDEAAGANASRQTALALLATLKTELGSLDRVKRIVRVGGFVNCTDDFTRQPAVINGCSDLLVAVFGDSGRHTRAAIGVSSLPAGAAVEIDLVVEIAD</sequence>
<evidence type="ECO:0000256" key="1">
    <source>
        <dbReference type="SAM" id="SignalP"/>
    </source>
</evidence>
<proteinExistence type="predicted"/>
<dbReference type="PANTHER" id="PTHR43760">
    <property type="entry name" value="ENDORIBONUCLEASE-RELATED"/>
    <property type="match status" value="1"/>
</dbReference>
<dbReference type="Gene3D" id="3.30.1330.40">
    <property type="entry name" value="RutC-like"/>
    <property type="match status" value="1"/>
</dbReference>
<feature type="domain" description="Endoribonuclease L-PSP/chorismate mutase-like" evidence="2">
    <location>
        <begin position="26"/>
        <end position="160"/>
    </location>
</feature>
<protein>
    <recommendedName>
        <fullName evidence="2">Endoribonuclease L-PSP/chorismate mutase-like domain-containing protein</fullName>
    </recommendedName>
</protein>
<dbReference type="PANTHER" id="PTHR43760:SF1">
    <property type="entry name" value="ENDORIBONUCLEASE L-PSP_CHORISMATE MUTASE-LIKE DOMAIN-CONTAINING PROTEIN"/>
    <property type="match status" value="1"/>
</dbReference>
<dbReference type="KEGG" id="vbh:CMV30_11950"/>
<gene>
    <name evidence="3" type="ORF">CMV30_11950</name>
</gene>
<evidence type="ECO:0000313" key="4">
    <source>
        <dbReference type="Proteomes" id="UP000217265"/>
    </source>
</evidence>
<dbReference type="RefSeq" id="WP_096056242.1">
    <property type="nucleotide sequence ID" value="NZ_CP023344.1"/>
</dbReference>
<keyword evidence="4" id="KW-1185">Reference proteome</keyword>
<organism evidence="3 4">
    <name type="scientific">Nibricoccus aquaticus</name>
    <dbReference type="NCBI Taxonomy" id="2576891"/>
    <lineage>
        <taxon>Bacteria</taxon>
        <taxon>Pseudomonadati</taxon>
        <taxon>Verrucomicrobiota</taxon>
        <taxon>Opitutia</taxon>
        <taxon>Opitutales</taxon>
        <taxon>Opitutaceae</taxon>
        <taxon>Nibricoccus</taxon>
    </lineage>
</organism>
<feature type="signal peptide" evidence="1">
    <location>
        <begin position="1"/>
        <end position="21"/>
    </location>
</feature>